<name>A0A9N9EIE2_9GLOM</name>
<accession>A0A9N9EIE2</accession>
<protein>
    <submittedName>
        <fullName evidence="1">1784_t:CDS:1</fullName>
    </submittedName>
</protein>
<comment type="caution">
    <text evidence="1">The sequence shown here is derived from an EMBL/GenBank/DDBJ whole genome shotgun (WGS) entry which is preliminary data.</text>
</comment>
<proteinExistence type="predicted"/>
<dbReference type="AlphaFoldDB" id="A0A9N9EIE2"/>
<reference evidence="1" key="1">
    <citation type="submission" date="2021-06" db="EMBL/GenBank/DDBJ databases">
        <authorList>
            <person name="Kallberg Y."/>
            <person name="Tangrot J."/>
            <person name="Rosling A."/>
        </authorList>
    </citation>
    <scope>NUCLEOTIDE SEQUENCE</scope>
    <source>
        <strain evidence="1">MT106</strain>
    </source>
</reference>
<feature type="non-terminal residue" evidence="1">
    <location>
        <position position="51"/>
    </location>
</feature>
<gene>
    <name evidence="1" type="ORF">AGERDE_LOCUS12481</name>
</gene>
<dbReference type="Proteomes" id="UP000789831">
    <property type="component" value="Unassembled WGS sequence"/>
</dbReference>
<evidence type="ECO:0000313" key="1">
    <source>
        <dbReference type="EMBL" id="CAG8676397.1"/>
    </source>
</evidence>
<sequence>SDKIEKENLAIDLKRIRIQKRKQKNLTLQNIQTTLFGEEIASNLFDYIVNN</sequence>
<evidence type="ECO:0000313" key="2">
    <source>
        <dbReference type="Proteomes" id="UP000789831"/>
    </source>
</evidence>
<organism evidence="1 2">
    <name type="scientific">Ambispora gerdemannii</name>
    <dbReference type="NCBI Taxonomy" id="144530"/>
    <lineage>
        <taxon>Eukaryota</taxon>
        <taxon>Fungi</taxon>
        <taxon>Fungi incertae sedis</taxon>
        <taxon>Mucoromycota</taxon>
        <taxon>Glomeromycotina</taxon>
        <taxon>Glomeromycetes</taxon>
        <taxon>Archaeosporales</taxon>
        <taxon>Ambisporaceae</taxon>
        <taxon>Ambispora</taxon>
    </lineage>
</organism>
<keyword evidence="2" id="KW-1185">Reference proteome</keyword>
<dbReference type="EMBL" id="CAJVPL010008992">
    <property type="protein sequence ID" value="CAG8676397.1"/>
    <property type="molecule type" value="Genomic_DNA"/>
</dbReference>
<feature type="non-terminal residue" evidence="1">
    <location>
        <position position="1"/>
    </location>
</feature>